<proteinExistence type="predicted"/>
<accession>A0A6N8EE02</accession>
<keyword evidence="1" id="KW-1133">Transmembrane helix</keyword>
<dbReference type="AlphaFoldDB" id="A0A6N8EE02"/>
<keyword evidence="1" id="KW-0472">Membrane</keyword>
<dbReference type="OrthoDB" id="9822556at2"/>
<dbReference type="Proteomes" id="UP000434044">
    <property type="component" value="Unassembled WGS sequence"/>
</dbReference>
<dbReference type="EMBL" id="WNKT01000042">
    <property type="protein sequence ID" value="MTW22482.1"/>
    <property type="molecule type" value="Genomic_DNA"/>
</dbReference>
<feature type="transmembrane region" description="Helical" evidence="1">
    <location>
        <begin position="212"/>
        <end position="233"/>
    </location>
</feature>
<gene>
    <name evidence="2" type="ORF">GJ668_15520</name>
</gene>
<keyword evidence="1" id="KW-0812">Transmembrane</keyword>
<evidence type="ECO:0000313" key="2">
    <source>
        <dbReference type="EMBL" id="MTW22482.1"/>
    </source>
</evidence>
<organism evidence="2 3">
    <name type="scientific">Allochromatium palmeri</name>
    <dbReference type="NCBI Taxonomy" id="231048"/>
    <lineage>
        <taxon>Bacteria</taxon>
        <taxon>Pseudomonadati</taxon>
        <taxon>Pseudomonadota</taxon>
        <taxon>Gammaproteobacteria</taxon>
        <taxon>Chromatiales</taxon>
        <taxon>Chromatiaceae</taxon>
        <taxon>Allochromatium</taxon>
    </lineage>
</organism>
<evidence type="ECO:0000313" key="3">
    <source>
        <dbReference type="Proteomes" id="UP000434044"/>
    </source>
</evidence>
<feature type="transmembrane region" description="Helical" evidence="1">
    <location>
        <begin position="184"/>
        <end position="206"/>
    </location>
</feature>
<keyword evidence="3" id="KW-1185">Reference proteome</keyword>
<name>A0A6N8EE02_9GAMM</name>
<sequence>MIAPIHNASVERANDAASNQLRLSVEDMIVLVGLEAMQFQQGKIRSQYQHIANQQAFMKNLQKAVNAAAHTKTGRLDKIVFDYTDPVTGKTQKMDLKTFMERFGIDTPKTEYHGIVKFIKAVIDGIGKLMGKAVEFVKKNYPDLVDTLNGIGKSINKVVDYIANILKAIDKNIGEFMKTDVGKALAFSAAFVGAGAAALLALGTFLPAELSILAVMGIGIGLMAIAKSANIKLEDFDLYKLFKGVVGEVVDFGEKLWAFLQENLQEILENWTESLDESQWQVVENNLKFSSDSANSMAQQDHLRLSNALNEYNELTQMVSNNLNKMTQMNMNVIGNMR</sequence>
<comment type="caution">
    <text evidence="2">The sequence shown here is derived from an EMBL/GenBank/DDBJ whole genome shotgun (WGS) entry which is preliminary data.</text>
</comment>
<reference evidence="2 3" key="1">
    <citation type="submission" date="2019-11" db="EMBL/GenBank/DDBJ databases">
        <title>Whole-genome sequence of the anaerobic purple sulfur bacterium Allochromatium palmeri DSM 15591.</title>
        <authorList>
            <person name="Kyndt J.A."/>
            <person name="Meyer T.E."/>
        </authorList>
    </citation>
    <scope>NUCLEOTIDE SEQUENCE [LARGE SCALE GENOMIC DNA]</scope>
    <source>
        <strain evidence="2 3">DSM 15591</strain>
    </source>
</reference>
<protein>
    <submittedName>
        <fullName evidence="2">Uncharacterized protein</fullName>
    </submittedName>
</protein>
<dbReference type="RefSeq" id="WP_155451045.1">
    <property type="nucleotide sequence ID" value="NZ_WNKT01000042.1"/>
</dbReference>
<evidence type="ECO:0000256" key="1">
    <source>
        <dbReference type="SAM" id="Phobius"/>
    </source>
</evidence>